<keyword evidence="1" id="KW-0732">Signal</keyword>
<dbReference type="EMBL" id="NEDP02005407">
    <property type="protein sequence ID" value="OWF41333.1"/>
    <property type="molecule type" value="Genomic_DNA"/>
</dbReference>
<dbReference type="PANTHER" id="PTHR47027:SF20">
    <property type="entry name" value="REVERSE TRANSCRIPTASE-LIKE PROTEIN WITH RNA-DIRECTED DNA POLYMERASE DOMAIN"/>
    <property type="match status" value="1"/>
</dbReference>
<evidence type="ECO:0000256" key="1">
    <source>
        <dbReference type="SAM" id="SignalP"/>
    </source>
</evidence>
<evidence type="ECO:0000313" key="4">
    <source>
        <dbReference type="Proteomes" id="UP000242188"/>
    </source>
</evidence>
<sequence>MYLKLFVILYADGTVLMAETPEGLQHALSVFQNYCRSWKLTINVQKTKVVIFEKRDRRQQYVFKLNEENIEVQNSYSYLGILFDSNGTFSRAKTKITEQAKKALYALNKKIRNIPLSVDLQLKLFDSLVSPILLYACEILGFKNTTTIERMHLQFCKRIMNVKNSTPNYMIYGETGRYPLEIEIKTRMIMFWFKLLTGGSKISSLIYKMTYVSQLIEQMHFKWNNYIKDILNKLGFSNLWIFPNTCTMNRNYFKAVVKQRLKDQFIQKWFQEIENSSRGKFYSIFKTNFQYESYLTKLNEKDRKLFVNSACLN</sequence>
<evidence type="ECO:0000259" key="2">
    <source>
        <dbReference type="PROSITE" id="PS50878"/>
    </source>
</evidence>
<comment type="caution">
    <text evidence="3">The sequence shown here is derived from an EMBL/GenBank/DDBJ whole genome shotgun (WGS) entry which is preliminary data.</text>
</comment>
<keyword evidence="3" id="KW-0548">Nucleotidyltransferase</keyword>
<dbReference type="InterPro" id="IPR000477">
    <property type="entry name" value="RT_dom"/>
</dbReference>
<accession>A0A210PXX7</accession>
<dbReference type="PROSITE" id="PS50878">
    <property type="entry name" value="RT_POL"/>
    <property type="match status" value="1"/>
</dbReference>
<protein>
    <submittedName>
        <fullName evidence="3">RNA-directed DNA polymerase from mobile element jockey</fullName>
    </submittedName>
</protein>
<dbReference type="InterPro" id="IPR043502">
    <property type="entry name" value="DNA/RNA_pol_sf"/>
</dbReference>
<keyword evidence="3" id="KW-0808">Transferase</keyword>
<feature type="domain" description="Reverse transcriptase" evidence="2">
    <location>
        <begin position="1"/>
        <end position="83"/>
    </location>
</feature>
<gene>
    <name evidence="3" type="ORF">KP79_PYT25060</name>
</gene>
<proteinExistence type="predicted"/>
<dbReference type="Proteomes" id="UP000242188">
    <property type="component" value="Unassembled WGS sequence"/>
</dbReference>
<dbReference type="GO" id="GO:0003964">
    <property type="term" value="F:RNA-directed DNA polymerase activity"/>
    <property type="evidence" value="ECO:0007669"/>
    <property type="project" value="UniProtKB-KW"/>
</dbReference>
<keyword evidence="3" id="KW-0695">RNA-directed DNA polymerase</keyword>
<keyword evidence="4" id="KW-1185">Reference proteome</keyword>
<reference evidence="3 4" key="1">
    <citation type="journal article" date="2017" name="Nat. Ecol. Evol.">
        <title>Scallop genome provides insights into evolution of bilaterian karyotype and development.</title>
        <authorList>
            <person name="Wang S."/>
            <person name="Zhang J."/>
            <person name="Jiao W."/>
            <person name="Li J."/>
            <person name="Xun X."/>
            <person name="Sun Y."/>
            <person name="Guo X."/>
            <person name="Huan P."/>
            <person name="Dong B."/>
            <person name="Zhang L."/>
            <person name="Hu X."/>
            <person name="Sun X."/>
            <person name="Wang J."/>
            <person name="Zhao C."/>
            <person name="Wang Y."/>
            <person name="Wang D."/>
            <person name="Huang X."/>
            <person name="Wang R."/>
            <person name="Lv J."/>
            <person name="Li Y."/>
            <person name="Zhang Z."/>
            <person name="Liu B."/>
            <person name="Lu W."/>
            <person name="Hui Y."/>
            <person name="Liang J."/>
            <person name="Zhou Z."/>
            <person name="Hou R."/>
            <person name="Li X."/>
            <person name="Liu Y."/>
            <person name="Li H."/>
            <person name="Ning X."/>
            <person name="Lin Y."/>
            <person name="Zhao L."/>
            <person name="Xing Q."/>
            <person name="Dou J."/>
            <person name="Li Y."/>
            <person name="Mao J."/>
            <person name="Guo H."/>
            <person name="Dou H."/>
            <person name="Li T."/>
            <person name="Mu C."/>
            <person name="Jiang W."/>
            <person name="Fu Q."/>
            <person name="Fu X."/>
            <person name="Miao Y."/>
            <person name="Liu J."/>
            <person name="Yu Q."/>
            <person name="Li R."/>
            <person name="Liao H."/>
            <person name="Li X."/>
            <person name="Kong Y."/>
            <person name="Jiang Z."/>
            <person name="Chourrout D."/>
            <person name="Li R."/>
            <person name="Bao Z."/>
        </authorList>
    </citation>
    <scope>NUCLEOTIDE SEQUENCE [LARGE SCALE GENOMIC DNA]</scope>
    <source>
        <strain evidence="3 4">PY_sf001</strain>
    </source>
</reference>
<feature type="chain" id="PRO_5012690727" evidence="1">
    <location>
        <begin position="18"/>
        <end position="313"/>
    </location>
</feature>
<evidence type="ECO:0000313" key="3">
    <source>
        <dbReference type="EMBL" id="OWF41333.1"/>
    </source>
</evidence>
<dbReference type="PANTHER" id="PTHR47027">
    <property type="entry name" value="REVERSE TRANSCRIPTASE DOMAIN-CONTAINING PROTEIN"/>
    <property type="match status" value="1"/>
</dbReference>
<dbReference type="AlphaFoldDB" id="A0A210PXX7"/>
<organism evidence="3 4">
    <name type="scientific">Mizuhopecten yessoensis</name>
    <name type="common">Japanese scallop</name>
    <name type="synonym">Patinopecten yessoensis</name>
    <dbReference type="NCBI Taxonomy" id="6573"/>
    <lineage>
        <taxon>Eukaryota</taxon>
        <taxon>Metazoa</taxon>
        <taxon>Spiralia</taxon>
        <taxon>Lophotrochozoa</taxon>
        <taxon>Mollusca</taxon>
        <taxon>Bivalvia</taxon>
        <taxon>Autobranchia</taxon>
        <taxon>Pteriomorphia</taxon>
        <taxon>Pectinida</taxon>
        <taxon>Pectinoidea</taxon>
        <taxon>Pectinidae</taxon>
        <taxon>Mizuhopecten</taxon>
    </lineage>
</organism>
<dbReference type="STRING" id="6573.A0A210PXX7"/>
<dbReference type="OrthoDB" id="6150661at2759"/>
<dbReference type="Pfam" id="PF00078">
    <property type="entry name" value="RVT_1"/>
    <property type="match status" value="1"/>
</dbReference>
<dbReference type="SUPFAM" id="SSF56672">
    <property type="entry name" value="DNA/RNA polymerases"/>
    <property type="match status" value="1"/>
</dbReference>
<name>A0A210PXX7_MIZYE</name>
<feature type="signal peptide" evidence="1">
    <location>
        <begin position="1"/>
        <end position="17"/>
    </location>
</feature>